<feature type="transmembrane region" description="Helical" evidence="5">
    <location>
        <begin position="227"/>
        <end position="246"/>
    </location>
</feature>
<dbReference type="SUPFAM" id="SSF46785">
    <property type="entry name" value="Winged helix' DNA-binding domain"/>
    <property type="match status" value="1"/>
</dbReference>
<dbReference type="InterPro" id="IPR036390">
    <property type="entry name" value="WH_DNA-bd_sf"/>
</dbReference>
<reference evidence="7" key="1">
    <citation type="submission" date="2018-12" db="EMBL/GenBank/DDBJ databases">
        <authorList>
            <person name="Will S."/>
            <person name="Neumann-Schaal M."/>
            <person name="Henke P."/>
        </authorList>
    </citation>
    <scope>NUCLEOTIDE SEQUENCE</scope>
    <source>
        <strain evidence="7">PCC 7102</strain>
    </source>
</reference>
<protein>
    <submittedName>
        <fullName evidence="7">LysR family transcriptional regulator</fullName>
    </submittedName>
</protein>
<evidence type="ECO:0000256" key="2">
    <source>
        <dbReference type="ARBA" id="ARBA00023015"/>
    </source>
</evidence>
<evidence type="ECO:0000313" key="7">
    <source>
        <dbReference type="EMBL" id="RUT03829.1"/>
    </source>
</evidence>
<feature type="domain" description="HTH lysR-type" evidence="6">
    <location>
        <begin position="1"/>
        <end position="59"/>
    </location>
</feature>
<dbReference type="Proteomes" id="UP000271624">
    <property type="component" value="Unassembled WGS sequence"/>
</dbReference>
<dbReference type="Gene3D" id="1.10.10.10">
    <property type="entry name" value="Winged helix-like DNA-binding domain superfamily/Winged helix DNA-binding domain"/>
    <property type="match status" value="1"/>
</dbReference>
<keyword evidence="5" id="KW-0812">Transmembrane</keyword>
<keyword evidence="5" id="KW-0472">Membrane</keyword>
<dbReference type="PANTHER" id="PTHR30346:SF0">
    <property type="entry name" value="HCA OPERON TRANSCRIPTIONAL ACTIVATOR HCAR"/>
    <property type="match status" value="1"/>
</dbReference>
<keyword evidence="3" id="KW-0238">DNA-binding</keyword>
<dbReference type="EMBL" id="RSCL01000012">
    <property type="protein sequence ID" value="RUT03829.1"/>
    <property type="molecule type" value="Genomic_DNA"/>
</dbReference>
<keyword evidence="5" id="KW-1133">Transmembrane helix</keyword>
<keyword evidence="4" id="KW-0804">Transcription</keyword>
<evidence type="ECO:0000259" key="6">
    <source>
        <dbReference type="PROSITE" id="PS50931"/>
    </source>
</evidence>
<name>A0A3S1CJ83_9CYAN</name>
<evidence type="ECO:0000256" key="5">
    <source>
        <dbReference type="SAM" id="Phobius"/>
    </source>
</evidence>
<dbReference type="PANTHER" id="PTHR30346">
    <property type="entry name" value="TRANSCRIPTIONAL DUAL REGULATOR HCAR-RELATED"/>
    <property type="match status" value="1"/>
</dbReference>
<comment type="similarity">
    <text evidence="1">Belongs to the LysR transcriptional regulatory family.</text>
</comment>
<keyword evidence="8" id="KW-1185">Reference proteome</keyword>
<evidence type="ECO:0000313" key="8">
    <source>
        <dbReference type="Proteomes" id="UP000271624"/>
    </source>
</evidence>
<evidence type="ECO:0000256" key="1">
    <source>
        <dbReference type="ARBA" id="ARBA00009437"/>
    </source>
</evidence>
<dbReference type="OrthoDB" id="9803735at2"/>
<dbReference type="Gene3D" id="3.40.190.10">
    <property type="entry name" value="Periplasmic binding protein-like II"/>
    <property type="match status" value="2"/>
</dbReference>
<comment type="caution">
    <text evidence="7">The sequence shown here is derived from an EMBL/GenBank/DDBJ whole genome shotgun (WGS) entry which is preliminary data.</text>
</comment>
<dbReference type="GO" id="GO:0003677">
    <property type="term" value="F:DNA binding"/>
    <property type="evidence" value="ECO:0007669"/>
    <property type="project" value="UniProtKB-KW"/>
</dbReference>
<dbReference type="FunFam" id="1.10.10.10:FF:000001">
    <property type="entry name" value="LysR family transcriptional regulator"/>
    <property type="match status" value="1"/>
</dbReference>
<dbReference type="Pfam" id="PF03466">
    <property type="entry name" value="LysR_substrate"/>
    <property type="match status" value="1"/>
</dbReference>
<evidence type="ECO:0000256" key="4">
    <source>
        <dbReference type="ARBA" id="ARBA00023163"/>
    </source>
</evidence>
<dbReference type="InterPro" id="IPR036388">
    <property type="entry name" value="WH-like_DNA-bd_sf"/>
</dbReference>
<dbReference type="SUPFAM" id="SSF53850">
    <property type="entry name" value="Periplasmic binding protein-like II"/>
    <property type="match status" value="1"/>
</dbReference>
<dbReference type="AlphaFoldDB" id="A0A3S1CJ83"/>
<organism evidence="7 8">
    <name type="scientific">Dulcicalothrix desertica PCC 7102</name>
    <dbReference type="NCBI Taxonomy" id="232991"/>
    <lineage>
        <taxon>Bacteria</taxon>
        <taxon>Bacillati</taxon>
        <taxon>Cyanobacteriota</taxon>
        <taxon>Cyanophyceae</taxon>
        <taxon>Nostocales</taxon>
        <taxon>Calotrichaceae</taxon>
        <taxon>Dulcicalothrix</taxon>
    </lineage>
</organism>
<dbReference type="GO" id="GO:0003700">
    <property type="term" value="F:DNA-binding transcription factor activity"/>
    <property type="evidence" value="ECO:0007669"/>
    <property type="project" value="InterPro"/>
</dbReference>
<dbReference type="InterPro" id="IPR000847">
    <property type="entry name" value="LysR_HTH_N"/>
</dbReference>
<dbReference type="PRINTS" id="PR00039">
    <property type="entry name" value="HTHLYSR"/>
</dbReference>
<reference evidence="7" key="2">
    <citation type="journal article" date="2019" name="Genome Biol. Evol.">
        <title>Day and night: Metabolic profiles and evolutionary relationships of six axenic non-marine cyanobacteria.</title>
        <authorList>
            <person name="Will S.E."/>
            <person name="Henke P."/>
            <person name="Boedeker C."/>
            <person name="Huang S."/>
            <person name="Brinkmann H."/>
            <person name="Rohde M."/>
            <person name="Jarek M."/>
            <person name="Friedl T."/>
            <person name="Seufert S."/>
            <person name="Schumacher M."/>
            <person name="Overmann J."/>
            <person name="Neumann-Schaal M."/>
            <person name="Petersen J."/>
        </authorList>
    </citation>
    <scope>NUCLEOTIDE SEQUENCE [LARGE SCALE GENOMIC DNA]</scope>
    <source>
        <strain evidence="7">PCC 7102</strain>
    </source>
</reference>
<dbReference type="Pfam" id="PF00126">
    <property type="entry name" value="HTH_1"/>
    <property type="match status" value="1"/>
</dbReference>
<dbReference type="RefSeq" id="WP_127083327.1">
    <property type="nucleotide sequence ID" value="NZ_VLKB01000009.1"/>
</dbReference>
<dbReference type="InterPro" id="IPR005119">
    <property type="entry name" value="LysR_subst-bd"/>
</dbReference>
<evidence type="ECO:0000256" key="3">
    <source>
        <dbReference type="ARBA" id="ARBA00023125"/>
    </source>
</evidence>
<keyword evidence="2" id="KW-0805">Transcription regulation</keyword>
<proteinExistence type="inferred from homology"/>
<gene>
    <name evidence="7" type="ORF">DSM106972_047430</name>
</gene>
<sequence>MELRHLRYFIAVAEELNFSRAATRLHMAQPPLSKQIQDLEEELGVQMFVDRRRRPLELTSAGQTFLEEARLAIAQAEQAVKLAQRVHQGKLGRLTVGFTSSIANSVLPDILRLQRTHMREVQLVWRELATYLQIQALRSNLLDIGFFHLPPEIVDYSDLSFTTILVEPLILVLPETHPLAVLSEIPLKALAEEEFVLPIRQLVPSLADKMYYLCSQAGFIPKVTQEAMLMTTILGLVAGGVGVALLPANAQNLQRKGVIYRNIQGKTETVELVAVWRRHNSSNILHRFLELIKK</sequence>
<dbReference type="CDD" id="cd08414">
    <property type="entry name" value="PBP2_LTTR_aromatics_like"/>
    <property type="match status" value="1"/>
</dbReference>
<accession>A0A3S1CJ83</accession>
<dbReference type="GO" id="GO:0032993">
    <property type="term" value="C:protein-DNA complex"/>
    <property type="evidence" value="ECO:0007669"/>
    <property type="project" value="TreeGrafter"/>
</dbReference>
<dbReference type="PROSITE" id="PS50931">
    <property type="entry name" value="HTH_LYSR"/>
    <property type="match status" value="1"/>
</dbReference>